<dbReference type="InterPro" id="IPR017968">
    <property type="entry name" value="Acylphosphatase_CS"/>
</dbReference>
<dbReference type="SUPFAM" id="SSF54975">
    <property type="entry name" value="Acylphosphatase/BLUF domain-like"/>
    <property type="match status" value="1"/>
</dbReference>
<dbReference type="EC" id="3.6.1.7" evidence="2 5"/>
<dbReference type="PRINTS" id="PR00112">
    <property type="entry name" value="ACYLPHPHTASE"/>
</dbReference>
<dbReference type="RefSeq" id="WP_013770471.1">
    <property type="nucleotide sequence ID" value="NC_015514.1"/>
</dbReference>
<sequence length="94" mass="10046">MTDGTRVRRRVLVRGFVQGVGYRWSAAREAERLGVAGWVRNRADGSVEAVAEGDEAAVEAFVAWAAHGPRGASVGSVDVREEAPEHLAGFTVEP</sequence>
<organism evidence="8 9">
    <name type="scientific">Cellulomonas fimi (strain ATCC 484 / DSM 20113 / JCM 1341 / CCUG 24087 / LMG 16345 / NBRC 15513 / NCIMB 8980 / NCTC 7547 / NRS-133)</name>
    <dbReference type="NCBI Taxonomy" id="590998"/>
    <lineage>
        <taxon>Bacteria</taxon>
        <taxon>Bacillati</taxon>
        <taxon>Actinomycetota</taxon>
        <taxon>Actinomycetes</taxon>
        <taxon>Micrococcales</taxon>
        <taxon>Cellulomonadaceae</taxon>
        <taxon>Cellulomonas</taxon>
    </lineage>
</organism>
<keyword evidence="5" id="KW-0378">Hydrolase</keyword>
<dbReference type="PROSITE" id="PS00151">
    <property type="entry name" value="ACYLPHOSPHATASE_2"/>
    <property type="match status" value="1"/>
</dbReference>
<evidence type="ECO:0000256" key="1">
    <source>
        <dbReference type="ARBA" id="ARBA00005614"/>
    </source>
</evidence>
<dbReference type="Pfam" id="PF00708">
    <property type="entry name" value="Acylphosphatase"/>
    <property type="match status" value="1"/>
</dbReference>
<dbReference type="GO" id="GO:0003998">
    <property type="term" value="F:acylphosphatase activity"/>
    <property type="evidence" value="ECO:0007669"/>
    <property type="project" value="UniProtKB-EC"/>
</dbReference>
<feature type="domain" description="Acylphosphatase-like" evidence="7">
    <location>
        <begin position="8"/>
        <end position="94"/>
    </location>
</feature>
<dbReference type="eggNOG" id="COG1254">
    <property type="taxonomic scope" value="Bacteria"/>
</dbReference>
<dbReference type="InterPro" id="IPR020456">
    <property type="entry name" value="Acylphosphatase"/>
</dbReference>
<proteinExistence type="inferred from homology"/>
<evidence type="ECO:0000313" key="8">
    <source>
        <dbReference type="EMBL" id="AEE45445.1"/>
    </source>
</evidence>
<evidence type="ECO:0000313" key="9">
    <source>
        <dbReference type="Proteomes" id="UP000008460"/>
    </source>
</evidence>
<dbReference type="Gene3D" id="3.30.70.100">
    <property type="match status" value="1"/>
</dbReference>
<keyword evidence="9" id="KW-1185">Reference proteome</keyword>
<dbReference type="PANTHER" id="PTHR47268:SF4">
    <property type="entry name" value="ACYLPHOSPHATASE"/>
    <property type="match status" value="1"/>
</dbReference>
<dbReference type="InterPro" id="IPR001792">
    <property type="entry name" value="Acylphosphatase-like_dom"/>
</dbReference>
<comment type="similarity">
    <text evidence="1 6">Belongs to the acylphosphatase family.</text>
</comment>
<evidence type="ECO:0000256" key="3">
    <source>
        <dbReference type="ARBA" id="ARBA00015991"/>
    </source>
</evidence>
<name>F4H4W5_CELFA</name>
<accession>F4H4W5</accession>
<evidence type="ECO:0000256" key="4">
    <source>
        <dbReference type="ARBA" id="ARBA00047645"/>
    </source>
</evidence>
<evidence type="ECO:0000256" key="2">
    <source>
        <dbReference type="ARBA" id="ARBA00012150"/>
    </source>
</evidence>
<dbReference type="HOGENOM" id="CLU_141932_3_2_11"/>
<dbReference type="PANTHER" id="PTHR47268">
    <property type="entry name" value="ACYLPHOSPHATASE"/>
    <property type="match status" value="1"/>
</dbReference>
<evidence type="ECO:0000256" key="5">
    <source>
        <dbReference type="PROSITE-ProRule" id="PRU00520"/>
    </source>
</evidence>
<reference evidence="8 9" key="1">
    <citation type="submission" date="2011-04" db="EMBL/GenBank/DDBJ databases">
        <title>Complete sequence of Cellulomonas fimi ATCC 484.</title>
        <authorList>
            <consortium name="US DOE Joint Genome Institute"/>
            <person name="Lucas S."/>
            <person name="Han J."/>
            <person name="Lapidus A."/>
            <person name="Cheng J.-F."/>
            <person name="Goodwin L."/>
            <person name="Pitluck S."/>
            <person name="Peters L."/>
            <person name="Chertkov O."/>
            <person name="Detter J.C."/>
            <person name="Han C."/>
            <person name="Tapia R."/>
            <person name="Land M."/>
            <person name="Hauser L."/>
            <person name="Kyrpides N."/>
            <person name="Ivanova N."/>
            <person name="Ovchinnikova G."/>
            <person name="Pagani I."/>
            <person name="Mead D."/>
            <person name="Brumm P."/>
            <person name="Woyke T."/>
        </authorList>
    </citation>
    <scope>NUCLEOTIDE SEQUENCE [LARGE SCALE GENOMIC DNA]</scope>
    <source>
        <strain evidence="9">ATCC 484 / DSM 20113 / JCM 1341 / NBRC 15513 / NCIMB 8980 / NCTC 7547</strain>
    </source>
</reference>
<dbReference type="Proteomes" id="UP000008460">
    <property type="component" value="Chromosome"/>
</dbReference>
<evidence type="ECO:0000256" key="6">
    <source>
        <dbReference type="RuleBase" id="RU004168"/>
    </source>
</evidence>
<feature type="active site" evidence="5">
    <location>
        <position position="41"/>
    </location>
</feature>
<protein>
    <recommendedName>
        <fullName evidence="3 5">acylphosphatase</fullName>
        <ecNumber evidence="2 5">3.6.1.7</ecNumber>
    </recommendedName>
</protein>
<evidence type="ECO:0000259" key="7">
    <source>
        <dbReference type="PROSITE" id="PS51160"/>
    </source>
</evidence>
<dbReference type="InterPro" id="IPR036046">
    <property type="entry name" value="Acylphosphatase-like_dom_sf"/>
</dbReference>
<dbReference type="AlphaFoldDB" id="F4H4W5"/>
<dbReference type="EMBL" id="CP002666">
    <property type="protein sequence ID" value="AEE45445.1"/>
    <property type="molecule type" value="Genomic_DNA"/>
</dbReference>
<dbReference type="PROSITE" id="PS51160">
    <property type="entry name" value="ACYLPHOSPHATASE_3"/>
    <property type="match status" value="1"/>
</dbReference>
<dbReference type="STRING" id="590998.Celf_1310"/>
<gene>
    <name evidence="8" type="ordered locus">Celf_1310</name>
</gene>
<comment type="catalytic activity">
    <reaction evidence="4 5">
        <text>an acyl phosphate + H2O = a carboxylate + phosphate + H(+)</text>
        <dbReference type="Rhea" id="RHEA:14965"/>
        <dbReference type="ChEBI" id="CHEBI:15377"/>
        <dbReference type="ChEBI" id="CHEBI:15378"/>
        <dbReference type="ChEBI" id="CHEBI:29067"/>
        <dbReference type="ChEBI" id="CHEBI:43474"/>
        <dbReference type="ChEBI" id="CHEBI:59918"/>
        <dbReference type="EC" id="3.6.1.7"/>
    </reaction>
</comment>
<dbReference type="KEGG" id="cfi:Celf_1310"/>
<feature type="active site" evidence="5">
    <location>
        <position position="23"/>
    </location>
</feature>